<comment type="caution">
    <text evidence="1">The sequence shown here is derived from an EMBL/GenBank/DDBJ whole genome shotgun (WGS) entry which is preliminary data.</text>
</comment>
<protein>
    <submittedName>
        <fullName evidence="1">Uncharacterized protein</fullName>
    </submittedName>
</protein>
<name>A0ACC1T3I0_9APHY</name>
<keyword evidence="2" id="KW-1185">Reference proteome</keyword>
<dbReference type="Proteomes" id="UP001148662">
    <property type="component" value="Unassembled WGS sequence"/>
</dbReference>
<sequence length="570" mass="64522">MLSSKAVDLYLSAAEYQKNWRTILIGELAVTTRSSEDLVHSRVNRINPTKLLSDPMKDQDSRAWTDVDTSLPYLMRRMELQDGRISEGCMDEVQFLDELTAFLISPECQELLAVHPNQTTAVHFRCPDSWLSWWMWAGENPDLSSGKWLLLWRYYVSPQDEKQDYAQIPGPLRRFIDTTRRLQLIREPGQEVLRPSSASEQHSHTPVSFPLPGEAQPAKSYTKMHGMSPKKAHEVQCMTTYTSDLLSSLSRRGTRIQHVVDIGAGQAYVTRALRDKLGLEVLAVDWSPVQAEGAARREEARFEPTKRESVKGSLTYQTLTINKDSLLHVTDEWAAHITSALSEETIKPLPVLLLALHACGSLTIDVLRAFCERVKSSETMKWRPVAALIVGCCYNLLKAEDCTSLTGRNVPLTPNHLQLAAQVPRHWDRTPAAFDEAKLAIRKVAWRALLEGILSHDVQTRVHPDTSGARRLGRLNNSTYKSWETFLSVAEKKLERKLTDVSLDMAMTSRLEVFQLLRCILGPVIESFLLLDRKVWLRQELQGTKCSVGLLNLFDQRRDSARNVAIVISS</sequence>
<reference evidence="1" key="1">
    <citation type="submission" date="2022-07" db="EMBL/GenBank/DDBJ databases">
        <title>Genome Sequence of Phlebia brevispora.</title>
        <authorList>
            <person name="Buettner E."/>
        </authorList>
    </citation>
    <scope>NUCLEOTIDE SEQUENCE</scope>
    <source>
        <strain evidence="1">MPL23</strain>
    </source>
</reference>
<evidence type="ECO:0000313" key="1">
    <source>
        <dbReference type="EMBL" id="KAJ3552267.1"/>
    </source>
</evidence>
<organism evidence="1 2">
    <name type="scientific">Phlebia brevispora</name>
    <dbReference type="NCBI Taxonomy" id="194682"/>
    <lineage>
        <taxon>Eukaryota</taxon>
        <taxon>Fungi</taxon>
        <taxon>Dikarya</taxon>
        <taxon>Basidiomycota</taxon>
        <taxon>Agaricomycotina</taxon>
        <taxon>Agaricomycetes</taxon>
        <taxon>Polyporales</taxon>
        <taxon>Meruliaceae</taxon>
        <taxon>Phlebia</taxon>
    </lineage>
</organism>
<accession>A0ACC1T3I0</accession>
<evidence type="ECO:0000313" key="2">
    <source>
        <dbReference type="Proteomes" id="UP001148662"/>
    </source>
</evidence>
<gene>
    <name evidence="1" type="ORF">NM688_g4241</name>
</gene>
<proteinExistence type="predicted"/>
<dbReference type="EMBL" id="JANHOG010000683">
    <property type="protein sequence ID" value="KAJ3552267.1"/>
    <property type="molecule type" value="Genomic_DNA"/>
</dbReference>